<evidence type="ECO:0000259" key="4">
    <source>
        <dbReference type="Pfam" id="PF03810"/>
    </source>
</evidence>
<keyword evidence="6" id="KW-1185">Reference proteome</keyword>
<dbReference type="InterPro" id="IPR015943">
    <property type="entry name" value="WD40/YVTN_repeat-like_dom_sf"/>
</dbReference>
<dbReference type="GO" id="GO:0010997">
    <property type="term" value="F:anaphase-promoting complex binding"/>
    <property type="evidence" value="ECO:0007669"/>
    <property type="project" value="InterPro"/>
</dbReference>
<dbReference type="InterPro" id="IPR033010">
    <property type="entry name" value="Cdc20/Fizzy"/>
</dbReference>
<gene>
    <name evidence="5" type="ORF">TAV2_LOCUS9847</name>
</gene>
<accession>A0AAU9RVX8</accession>
<dbReference type="InterPro" id="IPR001680">
    <property type="entry name" value="WD40_rpt"/>
</dbReference>
<dbReference type="SMART" id="SM00320">
    <property type="entry name" value="WD40"/>
    <property type="match status" value="1"/>
</dbReference>
<feature type="domain" description="Importin N-terminal" evidence="4">
    <location>
        <begin position="136"/>
        <end position="177"/>
    </location>
</feature>
<feature type="repeat" description="WD" evidence="3">
    <location>
        <begin position="86"/>
        <end position="118"/>
    </location>
</feature>
<dbReference type="PANTHER" id="PTHR19918:SF49">
    <property type="entry name" value="ANAPHASE-PROMOTING COMPLEX SUBUNIT 4-LIKE WD40 DOMAIN-CONTAINING PROTEIN"/>
    <property type="match status" value="1"/>
</dbReference>
<dbReference type="Gene3D" id="1.25.10.10">
    <property type="entry name" value="Leucine-rich Repeat Variant"/>
    <property type="match status" value="1"/>
</dbReference>
<dbReference type="GO" id="GO:1990757">
    <property type="term" value="F:ubiquitin ligase activator activity"/>
    <property type="evidence" value="ECO:0007669"/>
    <property type="project" value="TreeGrafter"/>
</dbReference>
<feature type="non-terminal residue" evidence="5">
    <location>
        <position position="1"/>
    </location>
</feature>
<dbReference type="GO" id="GO:0005680">
    <property type="term" value="C:anaphase-promoting complex"/>
    <property type="evidence" value="ECO:0007669"/>
    <property type="project" value="TreeGrafter"/>
</dbReference>
<proteinExistence type="predicted"/>
<dbReference type="SUPFAM" id="SSF48371">
    <property type="entry name" value="ARM repeat"/>
    <property type="match status" value="1"/>
</dbReference>
<dbReference type="Pfam" id="PF03810">
    <property type="entry name" value="IBN_N"/>
    <property type="match status" value="1"/>
</dbReference>
<dbReference type="GO" id="GO:0031145">
    <property type="term" value="P:anaphase-promoting complex-dependent catabolic process"/>
    <property type="evidence" value="ECO:0007669"/>
    <property type="project" value="TreeGrafter"/>
</dbReference>
<protein>
    <recommendedName>
        <fullName evidence="4">Importin N-terminal domain-containing protein</fullName>
    </recommendedName>
</protein>
<dbReference type="PROSITE" id="PS50294">
    <property type="entry name" value="WD_REPEATS_REGION"/>
    <property type="match status" value="1"/>
</dbReference>
<sequence>TALCFSHSVGRHCLAHGCFHVAVGLNNSQVQLWDSVAKVLVKTLEDFHHDIVGSLAQNNDILTIRGLDGHIINNDVQISSHVVGTYKGHTREIYGLKWSGFGQKLASGGNNNVVHIWDRSRDEHWLHRLRGHTSVGKSVEIRQAAGLLLKNNLKGAYPSMAQDNQKYIKSELLPCLGAVDRHIRTTVGTIISVIVHIEGVSGWPELLPALVTCLDSNDLNHMDGAMDALSKENLKELLPRLIPVFLSNMAYADDDESLLGRGKWQSEGARAVGEGSCGSSP</sequence>
<dbReference type="AlphaFoldDB" id="A0AAU9RVX8"/>
<evidence type="ECO:0000313" key="6">
    <source>
        <dbReference type="Proteomes" id="UP000836841"/>
    </source>
</evidence>
<evidence type="ECO:0000256" key="2">
    <source>
        <dbReference type="ARBA" id="ARBA00022737"/>
    </source>
</evidence>
<dbReference type="InterPro" id="IPR011989">
    <property type="entry name" value="ARM-like"/>
</dbReference>
<dbReference type="Gene3D" id="2.130.10.10">
    <property type="entry name" value="YVTN repeat-like/Quinoprotein amine dehydrogenase"/>
    <property type="match status" value="1"/>
</dbReference>
<keyword evidence="1 3" id="KW-0853">WD repeat</keyword>
<dbReference type="SUPFAM" id="SSF50978">
    <property type="entry name" value="WD40 repeat-like"/>
    <property type="match status" value="1"/>
</dbReference>
<organism evidence="5 6">
    <name type="scientific">Thlaspi arvense</name>
    <name type="common">Field penny-cress</name>
    <dbReference type="NCBI Taxonomy" id="13288"/>
    <lineage>
        <taxon>Eukaryota</taxon>
        <taxon>Viridiplantae</taxon>
        <taxon>Streptophyta</taxon>
        <taxon>Embryophyta</taxon>
        <taxon>Tracheophyta</taxon>
        <taxon>Spermatophyta</taxon>
        <taxon>Magnoliopsida</taxon>
        <taxon>eudicotyledons</taxon>
        <taxon>Gunneridae</taxon>
        <taxon>Pentapetalae</taxon>
        <taxon>rosids</taxon>
        <taxon>malvids</taxon>
        <taxon>Brassicales</taxon>
        <taxon>Brassicaceae</taxon>
        <taxon>Thlaspideae</taxon>
        <taxon>Thlaspi</taxon>
    </lineage>
</organism>
<dbReference type="PROSITE" id="PS50082">
    <property type="entry name" value="WD_REPEATS_2"/>
    <property type="match status" value="1"/>
</dbReference>
<dbReference type="InterPro" id="IPR001494">
    <property type="entry name" value="Importin-beta_N"/>
</dbReference>
<dbReference type="InterPro" id="IPR036322">
    <property type="entry name" value="WD40_repeat_dom_sf"/>
</dbReference>
<dbReference type="Proteomes" id="UP000836841">
    <property type="component" value="Chromosome 3"/>
</dbReference>
<evidence type="ECO:0000313" key="5">
    <source>
        <dbReference type="EMBL" id="CAH2051499.1"/>
    </source>
</evidence>
<dbReference type="PANTHER" id="PTHR19918">
    <property type="entry name" value="CELL DIVISION CYCLE 20 CDC20 FIZZY -RELATED"/>
    <property type="match status" value="1"/>
</dbReference>
<dbReference type="InterPro" id="IPR016024">
    <property type="entry name" value="ARM-type_fold"/>
</dbReference>
<dbReference type="GO" id="GO:0006886">
    <property type="term" value="P:intracellular protein transport"/>
    <property type="evidence" value="ECO:0007669"/>
    <property type="project" value="InterPro"/>
</dbReference>
<dbReference type="GO" id="GO:1905786">
    <property type="term" value="P:positive regulation of anaphase-promoting complex-dependent catabolic process"/>
    <property type="evidence" value="ECO:0007669"/>
    <property type="project" value="TreeGrafter"/>
</dbReference>
<keyword evidence="2" id="KW-0677">Repeat</keyword>
<dbReference type="GO" id="GO:0031267">
    <property type="term" value="F:small GTPase binding"/>
    <property type="evidence" value="ECO:0007669"/>
    <property type="project" value="InterPro"/>
</dbReference>
<dbReference type="EMBL" id="OU466859">
    <property type="protein sequence ID" value="CAH2051499.1"/>
    <property type="molecule type" value="Genomic_DNA"/>
</dbReference>
<evidence type="ECO:0000256" key="3">
    <source>
        <dbReference type="PROSITE-ProRule" id="PRU00221"/>
    </source>
</evidence>
<evidence type="ECO:0000256" key="1">
    <source>
        <dbReference type="ARBA" id="ARBA00022574"/>
    </source>
</evidence>
<reference evidence="5 6" key="1">
    <citation type="submission" date="2022-03" db="EMBL/GenBank/DDBJ databases">
        <authorList>
            <person name="Nunn A."/>
            <person name="Chopra R."/>
            <person name="Nunn A."/>
            <person name="Contreras Garrido A."/>
        </authorList>
    </citation>
    <scope>NUCLEOTIDE SEQUENCE [LARGE SCALE GENOMIC DNA]</scope>
</reference>
<dbReference type="Pfam" id="PF00400">
    <property type="entry name" value="WD40"/>
    <property type="match status" value="1"/>
</dbReference>
<name>A0AAU9RVX8_THLAR</name>